<dbReference type="SUPFAM" id="SSF53098">
    <property type="entry name" value="Ribonuclease H-like"/>
    <property type="match status" value="1"/>
</dbReference>
<proteinExistence type="predicted"/>
<reference evidence="2" key="1">
    <citation type="submission" date="2019-09" db="EMBL/GenBank/DDBJ databases">
        <title>Draft genome information of white flower Hibiscus syriacus.</title>
        <authorList>
            <person name="Kim Y.-M."/>
        </authorList>
    </citation>
    <scope>NUCLEOTIDE SEQUENCE [LARGE SCALE GENOMIC DNA]</scope>
    <source>
        <strain evidence="2">YM2019G1</strain>
    </source>
</reference>
<dbReference type="AlphaFoldDB" id="A0A6A2ZF22"/>
<dbReference type="EMBL" id="VEPZ02001152">
    <property type="protein sequence ID" value="KAE8690478.1"/>
    <property type="molecule type" value="Genomic_DNA"/>
</dbReference>
<sequence length="331" mass="37300">MDMDDHLYWRDSNKHVFNLKTAYTKLAEANWDTKLPIWKLIWTLSVPQRLRVFLWITFKQRLMTNFERCRLFIGHDPFCPACHSHQESTLHVLRDCNVAKEVGSLVDPSLISAIFIKLICRIGSWPILLARSGRSLGIAFSNITWTRYYAESKSQTTLSATSVHVPVYWKVPNPGWISLNVDGAVSIHTGFGTVGGVFRDHEGAWVFGFNKTIGITEPLQAELWAIFIGIQIAWDHGFEFLIVHTDSLEAVKLLEYPNAATSSLPLIRAIDKAHQKAWVTVIHGTPRQGNIRADAIAKLANPLCHEAIIMEEPPAALLSLLDNDKLSVNLL</sequence>
<dbReference type="GO" id="GO:0003676">
    <property type="term" value="F:nucleic acid binding"/>
    <property type="evidence" value="ECO:0007669"/>
    <property type="project" value="InterPro"/>
</dbReference>
<accession>A0A6A2ZF22</accession>
<dbReference type="InterPro" id="IPR026960">
    <property type="entry name" value="RVT-Znf"/>
</dbReference>
<keyword evidence="3" id="KW-1185">Reference proteome</keyword>
<organism evidence="2 3">
    <name type="scientific">Hibiscus syriacus</name>
    <name type="common">Rose of Sharon</name>
    <dbReference type="NCBI Taxonomy" id="106335"/>
    <lineage>
        <taxon>Eukaryota</taxon>
        <taxon>Viridiplantae</taxon>
        <taxon>Streptophyta</taxon>
        <taxon>Embryophyta</taxon>
        <taxon>Tracheophyta</taxon>
        <taxon>Spermatophyta</taxon>
        <taxon>Magnoliopsida</taxon>
        <taxon>eudicotyledons</taxon>
        <taxon>Gunneridae</taxon>
        <taxon>Pentapetalae</taxon>
        <taxon>rosids</taxon>
        <taxon>malvids</taxon>
        <taxon>Malvales</taxon>
        <taxon>Malvaceae</taxon>
        <taxon>Malvoideae</taxon>
        <taxon>Hibiscus</taxon>
    </lineage>
</organism>
<name>A0A6A2ZF22_HIBSY</name>
<feature type="domain" description="RNase H type-1" evidence="1">
    <location>
        <begin position="173"/>
        <end position="302"/>
    </location>
</feature>
<dbReference type="PANTHER" id="PTHR47723">
    <property type="entry name" value="OS05G0353850 PROTEIN"/>
    <property type="match status" value="1"/>
</dbReference>
<dbReference type="Gene3D" id="3.30.420.10">
    <property type="entry name" value="Ribonuclease H-like superfamily/Ribonuclease H"/>
    <property type="match status" value="1"/>
</dbReference>
<evidence type="ECO:0000313" key="3">
    <source>
        <dbReference type="Proteomes" id="UP000436088"/>
    </source>
</evidence>
<evidence type="ECO:0000313" key="2">
    <source>
        <dbReference type="EMBL" id="KAE8690478.1"/>
    </source>
</evidence>
<protein>
    <recommendedName>
        <fullName evidence="1">RNase H type-1 domain-containing protein</fullName>
    </recommendedName>
</protein>
<dbReference type="Pfam" id="PF13456">
    <property type="entry name" value="RVT_3"/>
    <property type="match status" value="1"/>
</dbReference>
<gene>
    <name evidence="2" type="ORF">F3Y22_tig00110895pilonHSYRG00551</name>
</gene>
<dbReference type="InterPro" id="IPR012337">
    <property type="entry name" value="RNaseH-like_sf"/>
</dbReference>
<dbReference type="CDD" id="cd06222">
    <property type="entry name" value="RNase_H_like"/>
    <property type="match status" value="1"/>
</dbReference>
<dbReference type="InterPro" id="IPR044730">
    <property type="entry name" value="RNase_H-like_dom_plant"/>
</dbReference>
<dbReference type="Proteomes" id="UP000436088">
    <property type="component" value="Unassembled WGS sequence"/>
</dbReference>
<dbReference type="Pfam" id="PF13966">
    <property type="entry name" value="zf-RVT"/>
    <property type="match status" value="1"/>
</dbReference>
<evidence type="ECO:0000259" key="1">
    <source>
        <dbReference type="PROSITE" id="PS50879"/>
    </source>
</evidence>
<dbReference type="GO" id="GO:0004523">
    <property type="term" value="F:RNA-DNA hybrid ribonuclease activity"/>
    <property type="evidence" value="ECO:0007669"/>
    <property type="project" value="InterPro"/>
</dbReference>
<comment type="caution">
    <text evidence="2">The sequence shown here is derived from an EMBL/GenBank/DDBJ whole genome shotgun (WGS) entry which is preliminary data.</text>
</comment>
<dbReference type="InterPro" id="IPR036397">
    <property type="entry name" value="RNaseH_sf"/>
</dbReference>
<dbReference type="InterPro" id="IPR002156">
    <property type="entry name" value="RNaseH_domain"/>
</dbReference>
<dbReference type="PROSITE" id="PS50879">
    <property type="entry name" value="RNASE_H_1"/>
    <property type="match status" value="1"/>
</dbReference>
<dbReference type="InterPro" id="IPR053151">
    <property type="entry name" value="RNase_H-like"/>
</dbReference>
<dbReference type="PANTHER" id="PTHR47723:SF19">
    <property type="entry name" value="POLYNUCLEOTIDYL TRANSFERASE, RIBONUCLEASE H-LIKE SUPERFAMILY PROTEIN"/>
    <property type="match status" value="1"/>
</dbReference>